<dbReference type="Pfam" id="PF21672">
    <property type="entry name" value="COMM_HN"/>
    <property type="match status" value="1"/>
</dbReference>
<dbReference type="STRING" id="224129.A0A1W4WHM6"/>
<dbReference type="InParanoid" id="A0A1W4WHM6"/>
<evidence type="ECO:0000313" key="3">
    <source>
        <dbReference type="RefSeq" id="XP_018323434.1"/>
    </source>
</evidence>
<sequence>MLLSLNSDHKEHLSLLTKQPVEVLVDFCKLAINLIQSGPEIKLYKAAAQKLEVELTVIQNCVYGLVNLLLQFCKYNLNESDFRDSVLTIGFSSEQQVILNKFYQSKKKEIIEILEKLEVNDVHYNNLEWRFEVEVSSRSLLHRADPIVAMNLNLKRPHNTDGFPTVDSIFLQTDPTNLVHIAKELENCLQQSRSRHFRRIQKGLCNNNN</sequence>
<dbReference type="FunCoup" id="A0A1W4WHM6">
    <property type="interactions" value="495"/>
</dbReference>
<dbReference type="RefSeq" id="XP_018323434.1">
    <property type="nucleotide sequence ID" value="XM_018467932.2"/>
</dbReference>
<dbReference type="InterPro" id="IPR037354">
    <property type="entry name" value="Commd2"/>
</dbReference>
<dbReference type="KEGG" id="apln:108735780"/>
<dbReference type="OrthoDB" id="10257479at2759"/>
<dbReference type="GeneID" id="108735780"/>
<protein>
    <submittedName>
        <fullName evidence="3">COMM domain-containing protein 2</fullName>
    </submittedName>
</protein>
<dbReference type="PROSITE" id="PS51269">
    <property type="entry name" value="COMM"/>
    <property type="match status" value="1"/>
</dbReference>
<dbReference type="CDD" id="cd04750">
    <property type="entry name" value="Commd2"/>
    <property type="match status" value="1"/>
</dbReference>
<accession>A0A1W4WHM6</accession>
<evidence type="ECO:0000259" key="1">
    <source>
        <dbReference type="PROSITE" id="PS51269"/>
    </source>
</evidence>
<reference evidence="3" key="1">
    <citation type="submission" date="2025-08" db="UniProtKB">
        <authorList>
            <consortium name="RefSeq"/>
        </authorList>
    </citation>
    <scope>IDENTIFICATION</scope>
    <source>
        <tissue evidence="3">Entire body</tissue>
    </source>
</reference>
<proteinExistence type="predicted"/>
<evidence type="ECO:0000313" key="2">
    <source>
        <dbReference type="Proteomes" id="UP000192223"/>
    </source>
</evidence>
<gene>
    <name evidence="3" type="primary">LOC108735780</name>
</gene>
<dbReference type="InterPro" id="IPR017920">
    <property type="entry name" value="COMM"/>
</dbReference>
<name>A0A1W4WHM6_AGRPL</name>
<keyword evidence="2" id="KW-1185">Reference proteome</keyword>
<dbReference type="Pfam" id="PF07258">
    <property type="entry name" value="COMM_domain"/>
    <property type="match status" value="1"/>
</dbReference>
<feature type="domain" description="COMM" evidence="1">
    <location>
        <begin position="123"/>
        <end position="196"/>
    </location>
</feature>
<organism evidence="2 3">
    <name type="scientific">Agrilus planipennis</name>
    <name type="common">Emerald ash borer</name>
    <name type="synonym">Agrilus marcopoli</name>
    <dbReference type="NCBI Taxonomy" id="224129"/>
    <lineage>
        <taxon>Eukaryota</taxon>
        <taxon>Metazoa</taxon>
        <taxon>Ecdysozoa</taxon>
        <taxon>Arthropoda</taxon>
        <taxon>Hexapoda</taxon>
        <taxon>Insecta</taxon>
        <taxon>Pterygota</taxon>
        <taxon>Neoptera</taxon>
        <taxon>Endopterygota</taxon>
        <taxon>Coleoptera</taxon>
        <taxon>Polyphaga</taxon>
        <taxon>Elateriformia</taxon>
        <taxon>Buprestoidea</taxon>
        <taxon>Buprestidae</taxon>
        <taxon>Agrilinae</taxon>
        <taxon>Agrilus</taxon>
    </lineage>
</organism>
<dbReference type="PANTHER" id="PTHR15857:SF0">
    <property type="entry name" value="COMM DOMAIN-CONTAINING PROTEIN 2"/>
    <property type="match status" value="1"/>
</dbReference>
<dbReference type="Proteomes" id="UP000192223">
    <property type="component" value="Unplaced"/>
</dbReference>
<dbReference type="AlphaFoldDB" id="A0A1W4WHM6"/>
<dbReference type="PANTHER" id="PTHR15857">
    <property type="entry name" value="COMM DOMAIN CONTAINING PROTEIN 2"/>
    <property type="match status" value="1"/>
</dbReference>